<evidence type="ECO:0000313" key="1">
    <source>
        <dbReference type="EMBL" id="CAB4122910.1"/>
    </source>
</evidence>
<name>A0A6J5KSA6_9CAUD</name>
<organism evidence="1">
    <name type="scientific">uncultured Caudovirales phage</name>
    <dbReference type="NCBI Taxonomy" id="2100421"/>
    <lineage>
        <taxon>Viruses</taxon>
        <taxon>Duplodnaviria</taxon>
        <taxon>Heunggongvirae</taxon>
        <taxon>Uroviricota</taxon>
        <taxon>Caudoviricetes</taxon>
        <taxon>Peduoviridae</taxon>
        <taxon>Maltschvirus</taxon>
        <taxon>Maltschvirus maltsch</taxon>
    </lineage>
</organism>
<protein>
    <submittedName>
        <fullName evidence="1">Uncharacterized protein</fullName>
    </submittedName>
</protein>
<gene>
    <name evidence="1" type="ORF">UFOVP28_71</name>
</gene>
<accession>A0A6J5KSA6</accession>
<reference evidence="1" key="1">
    <citation type="submission" date="2020-04" db="EMBL/GenBank/DDBJ databases">
        <authorList>
            <person name="Chiriac C."/>
            <person name="Salcher M."/>
            <person name="Ghai R."/>
            <person name="Kavagutti S V."/>
        </authorList>
    </citation>
    <scope>NUCLEOTIDE SEQUENCE</scope>
</reference>
<dbReference type="EMBL" id="LR796165">
    <property type="protein sequence ID" value="CAB4122910.1"/>
    <property type="molecule type" value="Genomic_DNA"/>
</dbReference>
<sequence length="111" mass="12515">MVKKPDTHIVIGESPEYGELTAMRILWRACIAQAIRDLICVNVEDALDSAQWIGSPDFIEVCDSADVEPDWLEEKIRKAMALSMPYRRHAILRLSQDMNIGLTSGIATERD</sequence>
<proteinExistence type="predicted"/>